<dbReference type="CDD" id="cd00739">
    <property type="entry name" value="DHPS"/>
    <property type="match status" value="1"/>
</dbReference>
<name>A0ABQ5ZV91_9GAMM</name>
<gene>
    <name evidence="10" type="ORF">GCM10007878_15430</name>
</gene>
<keyword evidence="11" id="KW-1185">Reference proteome</keyword>
<dbReference type="Pfam" id="PF00809">
    <property type="entry name" value="Pterin_bind"/>
    <property type="match status" value="1"/>
</dbReference>
<dbReference type="InterPro" id="IPR045031">
    <property type="entry name" value="DHP_synth-like"/>
</dbReference>
<dbReference type="Proteomes" id="UP001156682">
    <property type="component" value="Unassembled WGS sequence"/>
</dbReference>
<feature type="domain" description="Pterin-binding" evidence="9">
    <location>
        <begin position="1"/>
        <end position="250"/>
    </location>
</feature>
<comment type="caution">
    <text evidence="10">The sequence shown here is derived from an EMBL/GenBank/DDBJ whole genome shotgun (WGS) entry which is preliminary data.</text>
</comment>
<dbReference type="PROSITE" id="PS50972">
    <property type="entry name" value="PTERIN_BINDING"/>
    <property type="match status" value="1"/>
</dbReference>
<keyword evidence="6" id="KW-0479">Metal-binding</keyword>
<accession>A0ABQ5ZV91</accession>
<evidence type="ECO:0000256" key="6">
    <source>
        <dbReference type="ARBA" id="ARBA00022723"/>
    </source>
</evidence>
<comment type="cofactor">
    <cofactor evidence="2">
        <name>Mg(2+)</name>
        <dbReference type="ChEBI" id="CHEBI:18420"/>
    </cofactor>
</comment>
<evidence type="ECO:0000259" key="9">
    <source>
        <dbReference type="PROSITE" id="PS50972"/>
    </source>
</evidence>
<dbReference type="PANTHER" id="PTHR20941:SF1">
    <property type="entry name" value="FOLIC ACID SYNTHESIS PROTEIN FOL1"/>
    <property type="match status" value="1"/>
</dbReference>
<evidence type="ECO:0000313" key="10">
    <source>
        <dbReference type="EMBL" id="GLR64105.1"/>
    </source>
</evidence>
<reference evidence="11" key="1">
    <citation type="journal article" date="2019" name="Int. J. Syst. Evol. Microbiol.">
        <title>The Global Catalogue of Microorganisms (GCM) 10K type strain sequencing project: providing services to taxonomists for standard genome sequencing and annotation.</title>
        <authorList>
            <consortium name="The Broad Institute Genomics Platform"/>
            <consortium name="The Broad Institute Genome Sequencing Center for Infectious Disease"/>
            <person name="Wu L."/>
            <person name="Ma J."/>
        </authorList>
    </citation>
    <scope>NUCLEOTIDE SEQUENCE [LARGE SCALE GENOMIC DNA]</scope>
    <source>
        <strain evidence="11">NBRC 100033</strain>
    </source>
</reference>
<evidence type="ECO:0000313" key="11">
    <source>
        <dbReference type="Proteomes" id="UP001156682"/>
    </source>
</evidence>
<dbReference type="EC" id="2.5.1.15" evidence="4"/>
<keyword evidence="8" id="KW-0289">Folate biosynthesis</keyword>
<proteinExistence type="predicted"/>
<dbReference type="EMBL" id="BSOR01000027">
    <property type="protein sequence ID" value="GLR64105.1"/>
    <property type="molecule type" value="Genomic_DNA"/>
</dbReference>
<evidence type="ECO:0000256" key="1">
    <source>
        <dbReference type="ARBA" id="ARBA00000012"/>
    </source>
</evidence>
<dbReference type="InterPro" id="IPR006390">
    <property type="entry name" value="DHP_synth_dom"/>
</dbReference>
<organism evidence="10 11">
    <name type="scientific">Marinospirillum insulare</name>
    <dbReference type="NCBI Taxonomy" id="217169"/>
    <lineage>
        <taxon>Bacteria</taxon>
        <taxon>Pseudomonadati</taxon>
        <taxon>Pseudomonadota</taxon>
        <taxon>Gammaproteobacteria</taxon>
        <taxon>Oceanospirillales</taxon>
        <taxon>Oceanospirillaceae</taxon>
        <taxon>Marinospirillum</taxon>
    </lineage>
</organism>
<comment type="catalytic activity">
    <reaction evidence="1">
        <text>(7,8-dihydropterin-6-yl)methyl diphosphate + 4-aminobenzoate = 7,8-dihydropteroate + diphosphate</text>
        <dbReference type="Rhea" id="RHEA:19949"/>
        <dbReference type="ChEBI" id="CHEBI:17836"/>
        <dbReference type="ChEBI" id="CHEBI:17839"/>
        <dbReference type="ChEBI" id="CHEBI:33019"/>
        <dbReference type="ChEBI" id="CHEBI:72950"/>
        <dbReference type="EC" id="2.5.1.15"/>
    </reaction>
</comment>
<evidence type="ECO:0000256" key="7">
    <source>
        <dbReference type="ARBA" id="ARBA00022842"/>
    </source>
</evidence>
<dbReference type="SUPFAM" id="SSF51717">
    <property type="entry name" value="Dihydropteroate synthetase-like"/>
    <property type="match status" value="1"/>
</dbReference>
<keyword evidence="7" id="KW-0460">Magnesium</keyword>
<keyword evidence="5" id="KW-0808">Transferase</keyword>
<evidence type="ECO:0000256" key="4">
    <source>
        <dbReference type="ARBA" id="ARBA00012458"/>
    </source>
</evidence>
<dbReference type="PANTHER" id="PTHR20941">
    <property type="entry name" value="FOLATE SYNTHESIS PROTEINS"/>
    <property type="match status" value="1"/>
</dbReference>
<comment type="pathway">
    <text evidence="3">Cofactor biosynthesis; tetrahydrofolate biosynthesis; 7,8-dihydrofolate from 2-amino-4-hydroxy-6-hydroxymethyl-7,8-dihydropteridine diphosphate and 4-aminobenzoate: step 1/2.</text>
</comment>
<evidence type="ECO:0000256" key="8">
    <source>
        <dbReference type="ARBA" id="ARBA00022909"/>
    </source>
</evidence>
<evidence type="ECO:0000256" key="5">
    <source>
        <dbReference type="ARBA" id="ARBA00022679"/>
    </source>
</evidence>
<dbReference type="InterPro" id="IPR000489">
    <property type="entry name" value="Pterin-binding_dom"/>
</dbReference>
<dbReference type="InterPro" id="IPR011005">
    <property type="entry name" value="Dihydropteroate_synth-like_sf"/>
</dbReference>
<sequence>MGIVNVTPDSFSDGGRYTSVNLAIKQALDLEAEGASFIDLGGESTRPGAKDVGEQEELDRVLPVLEGLRKESAVMISIDTSNPKLMLEAAKLGANLLNDVRSFTREGALEAAQATNLPVCIMHMRGEPSSMQQQTDYLDVVAEVKNWLAKRMQACVAAGIAEEKILLDPGFGFAKLLPHNLALLANLNKLTSLNRPLLVGMSRKRMLGEITGKAALDRDAAGIGAHLLAAQQGAKILRVHSVAGLKDALQVWQATEQALNLT</sequence>
<dbReference type="Gene3D" id="3.20.20.20">
    <property type="entry name" value="Dihydropteroate synthase-like"/>
    <property type="match status" value="1"/>
</dbReference>
<evidence type="ECO:0000256" key="2">
    <source>
        <dbReference type="ARBA" id="ARBA00001946"/>
    </source>
</evidence>
<dbReference type="NCBIfam" id="TIGR01496">
    <property type="entry name" value="DHPS"/>
    <property type="match status" value="1"/>
</dbReference>
<evidence type="ECO:0000256" key="3">
    <source>
        <dbReference type="ARBA" id="ARBA00004763"/>
    </source>
</evidence>
<protein>
    <recommendedName>
        <fullName evidence="4">dihydropteroate synthase</fullName>
        <ecNumber evidence="4">2.5.1.15</ecNumber>
    </recommendedName>
</protein>